<evidence type="ECO:0000313" key="1">
    <source>
        <dbReference type="EMBL" id="KAL1250901.1"/>
    </source>
</evidence>
<comment type="caution">
    <text evidence="1">The sequence shown here is derived from an EMBL/GenBank/DDBJ whole genome shotgun (WGS) entry which is preliminary data.</text>
</comment>
<protein>
    <submittedName>
        <fullName evidence="1">Uncharacterized protein</fullName>
    </submittedName>
</protein>
<dbReference type="EMBL" id="JAYMGO010000022">
    <property type="protein sequence ID" value="KAL1250901.1"/>
    <property type="molecule type" value="Genomic_DNA"/>
</dbReference>
<dbReference type="PANTHER" id="PTHR46177:SF1">
    <property type="entry name" value="INTEGRASE CATALYTIC DOMAIN-CONTAINING PROTEIN"/>
    <property type="match status" value="1"/>
</dbReference>
<organism evidence="1 2">
    <name type="scientific">Cirrhinus molitorella</name>
    <name type="common">mud carp</name>
    <dbReference type="NCBI Taxonomy" id="172907"/>
    <lineage>
        <taxon>Eukaryota</taxon>
        <taxon>Metazoa</taxon>
        <taxon>Chordata</taxon>
        <taxon>Craniata</taxon>
        <taxon>Vertebrata</taxon>
        <taxon>Euteleostomi</taxon>
        <taxon>Actinopterygii</taxon>
        <taxon>Neopterygii</taxon>
        <taxon>Teleostei</taxon>
        <taxon>Ostariophysi</taxon>
        <taxon>Cypriniformes</taxon>
        <taxon>Cyprinidae</taxon>
        <taxon>Labeoninae</taxon>
        <taxon>Labeonini</taxon>
        <taxon>Cirrhinus</taxon>
    </lineage>
</organism>
<keyword evidence="2" id="KW-1185">Reference proteome</keyword>
<name>A0ABR3LG00_9TELE</name>
<gene>
    <name evidence="1" type="ORF">QQF64_018697</name>
</gene>
<accession>A0ABR3LG00</accession>
<sequence length="67" mass="7532">MIWLNAFTTSSDPKVIGGYYVETVESSGGCPWIIRGDCGTENGHMRDFQRFLRHNNPQDPSLTATKK</sequence>
<reference evidence="1 2" key="1">
    <citation type="submission" date="2023-09" db="EMBL/GenBank/DDBJ databases">
        <authorList>
            <person name="Wang M."/>
        </authorList>
    </citation>
    <scope>NUCLEOTIDE SEQUENCE [LARGE SCALE GENOMIC DNA]</scope>
    <source>
        <strain evidence="1">GT-2023</strain>
        <tissue evidence="1">Liver</tissue>
    </source>
</reference>
<dbReference type="Proteomes" id="UP001558613">
    <property type="component" value="Unassembled WGS sequence"/>
</dbReference>
<evidence type="ECO:0000313" key="2">
    <source>
        <dbReference type="Proteomes" id="UP001558613"/>
    </source>
</evidence>
<dbReference type="PANTHER" id="PTHR46177">
    <property type="entry name" value="INTEGRASE CATALYTIC DOMAIN-CONTAINING PROTEIN"/>
    <property type="match status" value="1"/>
</dbReference>
<proteinExistence type="predicted"/>